<keyword evidence="3" id="KW-1185">Reference proteome</keyword>
<dbReference type="AlphaFoldDB" id="A0AA39RDL7"/>
<name>A0AA39RDL7_ACESA</name>
<evidence type="ECO:0000313" key="2">
    <source>
        <dbReference type="EMBL" id="KAK0571620.1"/>
    </source>
</evidence>
<sequence>MSLLEVTFLVFEFILLCFSSIKGDKLSLFCTILWRIWFLRNSQVHGAQRQNFSEVKDWAQIYLSELQAYAVQKMEPSGSVDPQDGSHLDSPCGLILSEVRDLISSMGDVLIKFWMEDFPSCVRRIVEADTPVQLRSPSF</sequence>
<reference evidence="2" key="1">
    <citation type="journal article" date="2022" name="Plant J.">
        <title>Strategies of tolerance reflected in two North American maple genomes.</title>
        <authorList>
            <person name="McEvoy S.L."/>
            <person name="Sezen U.U."/>
            <person name="Trouern-Trend A."/>
            <person name="McMahon S.M."/>
            <person name="Schaberg P.G."/>
            <person name="Yang J."/>
            <person name="Wegrzyn J.L."/>
            <person name="Swenson N.G."/>
        </authorList>
    </citation>
    <scope>NUCLEOTIDE SEQUENCE</scope>
    <source>
        <strain evidence="2">NS2018</strain>
    </source>
</reference>
<comment type="caution">
    <text evidence="2">The sequence shown here is derived from an EMBL/GenBank/DDBJ whole genome shotgun (WGS) entry which is preliminary data.</text>
</comment>
<evidence type="ECO:0000256" key="1">
    <source>
        <dbReference type="SAM" id="SignalP"/>
    </source>
</evidence>
<evidence type="ECO:0000313" key="3">
    <source>
        <dbReference type="Proteomes" id="UP001168877"/>
    </source>
</evidence>
<feature type="chain" id="PRO_5041435983" evidence="1">
    <location>
        <begin position="24"/>
        <end position="139"/>
    </location>
</feature>
<organism evidence="2 3">
    <name type="scientific">Acer saccharum</name>
    <name type="common">Sugar maple</name>
    <dbReference type="NCBI Taxonomy" id="4024"/>
    <lineage>
        <taxon>Eukaryota</taxon>
        <taxon>Viridiplantae</taxon>
        <taxon>Streptophyta</taxon>
        <taxon>Embryophyta</taxon>
        <taxon>Tracheophyta</taxon>
        <taxon>Spermatophyta</taxon>
        <taxon>Magnoliopsida</taxon>
        <taxon>eudicotyledons</taxon>
        <taxon>Gunneridae</taxon>
        <taxon>Pentapetalae</taxon>
        <taxon>rosids</taxon>
        <taxon>malvids</taxon>
        <taxon>Sapindales</taxon>
        <taxon>Sapindaceae</taxon>
        <taxon>Hippocastanoideae</taxon>
        <taxon>Acereae</taxon>
        <taxon>Acer</taxon>
    </lineage>
</organism>
<gene>
    <name evidence="2" type="ORF">LWI29_018955</name>
</gene>
<dbReference type="EMBL" id="JAUESC010000388">
    <property type="protein sequence ID" value="KAK0571620.1"/>
    <property type="molecule type" value="Genomic_DNA"/>
</dbReference>
<accession>A0AA39RDL7</accession>
<proteinExistence type="predicted"/>
<protein>
    <submittedName>
        <fullName evidence="2">Uncharacterized protein</fullName>
    </submittedName>
</protein>
<keyword evidence="1" id="KW-0732">Signal</keyword>
<feature type="signal peptide" evidence="1">
    <location>
        <begin position="1"/>
        <end position="23"/>
    </location>
</feature>
<dbReference type="Proteomes" id="UP001168877">
    <property type="component" value="Unassembled WGS sequence"/>
</dbReference>
<reference evidence="2" key="2">
    <citation type="submission" date="2023-06" db="EMBL/GenBank/DDBJ databases">
        <authorList>
            <person name="Swenson N.G."/>
            <person name="Wegrzyn J.L."/>
            <person name="Mcevoy S.L."/>
        </authorList>
    </citation>
    <scope>NUCLEOTIDE SEQUENCE</scope>
    <source>
        <strain evidence="2">NS2018</strain>
        <tissue evidence="2">Leaf</tissue>
    </source>
</reference>